<gene>
    <name evidence="5" type="primary">outE</name>
    <name evidence="5" type="ORF">PROAA_1400033</name>
</gene>
<dbReference type="GO" id="GO:0016887">
    <property type="term" value="F:ATP hydrolysis activity"/>
    <property type="evidence" value="ECO:0007669"/>
    <property type="project" value="TreeGrafter"/>
</dbReference>
<sequence length="568" mass="63552">MARPEKIRLGDLLIQQGLLTDEQLKFALDEQKRSGRKLGRIVVDSSFVTEEAISQALARQLQITYVDLKHFTPKPELINLLPEAQARRFRAVVLDEVEGRLRIGFVDPTDLQAYDDIFRLLRREIDLAVVSESQLLALIDRVYRRTEEISGLAKELTADLGDVPVEFGDLLGTATGAEEAPVVKLLQTVFEEAMRSRASDIHIEPQDRSLRVRFRIDGVLHVQMEADAKIASALALRLKLMSGLDISEKRLPQDGRFAIKVRNNMIDVRISTMPTQFGESVVMRLLNQNTGLLGLDRLNMPPRTLERLRHAVRRPSGMVLVTGPTGSGKTTTLYAALSELNTTEKKIITVEDPVEYRLPGINQVQVHEKIDLSFERVLRSALRQDPDIVLVGEMRDQTTAEIGMRAAITGHMVLSTLHTNDVISTPIRLLDMGVPRYMVALSLQLVLAQRLVRVVCENCSEPHAPTPHENEWLRYELDAAVKQHGYVQGKGCAHCGGTGYQGRTGVYEMLEMTNDIVEAINSDDAGSFVQAARRQMAGETLRRDAVRLVVAGRTTIEEAMRISNQFED</sequence>
<dbReference type="InterPro" id="IPR007831">
    <property type="entry name" value="T2SS_GspE_N"/>
</dbReference>
<keyword evidence="6" id="KW-1185">Reference proteome</keyword>
<dbReference type="FunFam" id="3.30.450.90:FF:000001">
    <property type="entry name" value="Type II secretion system ATPase GspE"/>
    <property type="match status" value="1"/>
</dbReference>
<evidence type="ECO:0000256" key="2">
    <source>
        <dbReference type="ARBA" id="ARBA00022741"/>
    </source>
</evidence>
<dbReference type="SMART" id="SM00382">
    <property type="entry name" value="AAA"/>
    <property type="match status" value="1"/>
</dbReference>
<dbReference type="InterPro" id="IPR003593">
    <property type="entry name" value="AAA+_ATPase"/>
</dbReference>
<evidence type="ECO:0000313" key="6">
    <source>
        <dbReference type="Proteomes" id="UP000199600"/>
    </source>
</evidence>
<dbReference type="Gene3D" id="3.40.50.300">
    <property type="entry name" value="P-loop containing nucleotide triphosphate hydrolases"/>
    <property type="match status" value="1"/>
</dbReference>
<evidence type="ECO:0000256" key="1">
    <source>
        <dbReference type="ARBA" id="ARBA00006611"/>
    </source>
</evidence>
<keyword evidence="2" id="KW-0547">Nucleotide-binding</keyword>
<comment type="similarity">
    <text evidence="1">Belongs to the GSP E family.</text>
</comment>
<dbReference type="Gene3D" id="3.30.300.160">
    <property type="entry name" value="Type II secretion system, protein E, N-terminal domain"/>
    <property type="match status" value="1"/>
</dbReference>
<dbReference type="FunFam" id="3.40.50.300:FF:000398">
    <property type="entry name" value="Type IV pilus assembly ATPase PilB"/>
    <property type="match status" value="1"/>
</dbReference>
<proteinExistence type="inferred from homology"/>
<dbReference type="SUPFAM" id="SSF52540">
    <property type="entry name" value="P-loop containing nucleoside triphosphate hydrolases"/>
    <property type="match status" value="1"/>
</dbReference>
<dbReference type="PANTHER" id="PTHR30258:SF29">
    <property type="entry name" value="MSHA PILUS ASSEMBLY ATPASE MSHE"/>
    <property type="match status" value="1"/>
</dbReference>
<dbReference type="EMBL" id="FLQY01000047">
    <property type="protein sequence ID" value="SBT05042.1"/>
    <property type="molecule type" value="Genomic_DNA"/>
</dbReference>
<organism evidence="5 6">
    <name type="scientific">Candidatus Propionivibrio aalborgensis</name>
    <dbReference type="NCBI Taxonomy" id="1860101"/>
    <lineage>
        <taxon>Bacteria</taxon>
        <taxon>Pseudomonadati</taxon>
        <taxon>Pseudomonadota</taxon>
        <taxon>Betaproteobacteria</taxon>
        <taxon>Rhodocyclales</taxon>
        <taxon>Rhodocyclaceae</taxon>
        <taxon>Propionivibrio</taxon>
    </lineage>
</organism>
<dbReference type="RefSeq" id="WP_186410028.1">
    <property type="nucleotide sequence ID" value="NZ_FLQY01000047.1"/>
</dbReference>
<name>A0A1A8XKW3_9RHOO</name>
<dbReference type="InterPro" id="IPR001482">
    <property type="entry name" value="T2SS/T4SS_dom"/>
</dbReference>
<dbReference type="AlphaFoldDB" id="A0A1A8XKW3"/>
<dbReference type="PANTHER" id="PTHR30258">
    <property type="entry name" value="TYPE II SECRETION SYSTEM PROTEIN GSPE-RELATED"/>
    <property type="match status" value="1"/>
</dbReference>
<evidence type="ECO:0000256" key="3">
    <source>
        <dbReference type="ARBA" id="ARBA00022840"/>
    </source>
</evidence>
<keyword evidence="3" id="KW-0067">ATP-binding</keyword>
<reference evidence="5 6" key="1">
    <citation type="submission" date="2016-06" db="EMBL/GenBank/DDBJ databases">
        <authorList>
            <person name="Kjaerup R.B."/>
            <person name="Dalgaard T.S."/>
            <person name="Juul-Madsen H.R."/>
        </authorList>
    </citation>
    <scope>NUCLEOTIDE SEQUENCE [LARGE SCALE GENOMIC DNA]</scope>
    <source>
        <strain evidence="5">2</strain>
    </source>
</reference>
<evidence type="ECO:0000313" key="5">
    <source>
        <dbReference type="EMBL" id="SBT05042.1"/>
    </source>
</evidence>
<dbReference type="SUPFAM" id="SSF160246">
    <property type="entry name" value="EspE N-terminal domain-like"/>
    <property type="match status" value="1"/>
</dbReference>
<dbReference type="CDD" id="cd01129">
    <property type="entry name" value="PulE-GspE-like"/>
    <property type="match status" value="1"/>
</dbReference>
<accession>A0A1A8XKW3</accession>
<dbReference type="InterPro" id="IPR037257">
    <property type="entry name" value="T2SS_E_N_sf"/>
</dbReference>
<dbReference type="Gene3D" id="3.30.450.90">
    <property type="match status" value="1"/>
</dbReference>
<dbReference type="Pfam" id="PF00437">
    <property type="entry name" value="T2SSE"/>
    <property type="match status" value="1"/>
</dbReference>
<evidence type="ECO:0000259" key="4">
    <source>
        <dbReference type="PROSITE" id="PS00662"/>
    </source>
</evidence>
<dbReference type="Proteomes" id="UP000199600">
    <property type="component" value="Unassembled WGS sequence"/>
</dbReference>
<dbReference type="GO" id="GO:0005524">
    <property type="term" value="F:ATP binding"/>
    <property type="evidence" value="ECO:0007669"/>
    <property type="project" value="UniProtKB-KW"/>
</dbReference>
<dbReference type="Pfam" id="PF05157">
    <property type="entry name" value="MshEN"/>
    <property type="match status" value="1"/>
</dbReference>
<feature type="domain" description="Bacterial type II secretion system protein E" evidence="4">
    <location>
        <begin position="382"/>
        <end position="396"/>
    </location>
</feature>
<dbReference type="GO" id="GO:0005886">
    <property type="term" value="C:plasma membrane"/>
    <property type="evidence" value="ECO:0007669"/>
    <property type="project" value="TreeGrafter"/>
</dbReference>
<dbReference type="InterPro" id="IPR027417">
    <property type="entry name" value="P-loop_NTPase"/>
</dbReference>
<protein>
    <submittedName>
        <fullName evidence="5">Type II secretion system protein E</fullName>
    </submittedName>
</protein>
<dbReference type="PROSITE" id="PS00662">
    <property type="entry name" value="T2SP_E"/>
    <property type="match status" value="1"/>
</dbReference>